<dbReference type="Proteomes" id="UP000278807">
    <property type="component" value="Unassembled WGS sequence"/>
</dbReference>
<feature type="region of interest" description="Disordered" evidence="1">
    <location>
        <begin position="452"/>
        <end position="491"/>
    </location>
</feature>
<dbReference type="OrthoDB" id="5584001at2759"/>
<feature type="region of interest" description="Disordered" evidence="1">
    <location>
        <begin position="176"/>
        <end position="215"/>
    </location>
</feature>
<organism evidence="5">
    <name type="scientific">Rodentolepis nana</name>
    <name type="common">Dwarf tapeworm</name>
    <name type="synonym">Hymenolepis nana</name>
    <dbReference type="NCBI Taxonomy" id="102285"/>
    <lineage>
        <taxon>Eukaryota</taxon>
        <taxon>Metazoa</taxon>
        <taxon>Spiralia</taxon>
        <taxon>Lophotrochozoa</taxon>
        <taxon>Platyhelminthes</taxon>
        <taxon>Cestoda</taxon>
        <taxon>Eucestoda</taxon>
        <taxon>Cyclophyllidea</taxon>
        <taxon>Hymenolepididae</taxon>
        <taxon>Rodentolepis</taxon>
    </lineage>
</organism>
<reference evidence="5" key="1">
    <citation type="submission" date="2017-02" db="UniProtKB">
        <authorList>
            <consortium name="WormBaseParasite"/>
        </authorList>
    </citation>
    <scope>IDENTIFICATION</scope>
</reference>
<dbReference type="GO" id="GO:0055080">
    <property type="term" value="P:monoatomic cation homeostasis"/>
    <property type="evidence" value="ECO:0007669"/>
    <property type="project" value="TreeGrafter"/>
</dbReference>
<dbReference type="GO" id="GO:0034703">
    <property type="term" value="C:cation channel complex"/>
    <property type="evidence" value="ECO:0007669"/>
    <property type="project" value="TreeGrafter"/>
</dbReference>
<dbReference type="EMBL" id="UZAE01001111">
    <property type="protein sequence ID" value="VDN98183.1"/>
    <property type="molecule type" value="Genomic_DNA"/>
</dbReference>
<dbReference type="STRING" id="102285.A0A0R3T5I7"/>
<dbReference type="WBParaSite" id="HNAJ_0000232501-mRNA-1">
    <property type="protein sequence ID" value="HNAJ_0000232501-mRNA-1"/>
    <property type="gene ID" value="HNAJ_0000232501"/>
</dbReference>
<evidence type="ECO:0000313" key="5">
    <source>
        <dbReference type="WBParaSite" id="HNAJ_0000232501-mRNA-1"/>
    </source>
</evidence>
<evidence type="ECO:0000313" key="4">
    <source>
        <dbReference type="Proteomes" id="UP000278807"/>
    </source>
</evidence>
<feature type="domain" description="Cation channel complex component UNC80 N-terminal" evidence="2">
    <location>
        <begin position="39"/>
        <end position="136"/>
    </location>
</feature>
<reference evidence="3 4" key="2">
    <citation type="submission" date="2018-11" db="EMBL/GenBank/DDBJ databases">
        <authorList>
            <consortium name="Pathogen Informatics"/>
        </authorList>
    </citation>
    <scope>NUCLEOTIDE SEQUENCE [LARGE SCALE GENOMIC DNA]</scope>
</reference>
<dbReference type="Pfam" id="PF15778">
    <property type="entry name" value="UNC80_N"/>
    <property type="match status" value="1"/>
</dbReference>
<feature type="compositionally biased region" description="Polar residues" evidence="1">
    <location>
        <begin position="469"/>
        <end position="483"/>
    </location>
</feature>
<dbReference type="GO" id="GO:0005261">
    <property type="term" value="F:monoatomic cation channel activity"/>
    <property type="evidence" value="ECO:0007669"/>
    <property type="project" value="TreeGrafter"/>
</dbReference>
<keyword evidence="4" id="KW-1185">Reference proteome</keyword>
<feature type="region of interest" description="Disordered" evidence="1">
    <location>
        <begin position="1"/>
        <end position="30"/>
    </location>
</feature>
<evidence type="ECO:0000259" key="2">
    <source>
        <dbReference type="Pfam" id="PF15778"/>
    </source>
</evidence>
<sequence>MIRQHLKRTPSVVGETSKGSHRRAQTHGKDSVALRPRLKFDQAETKLLYTLQWLLLDAASECADNDPNFKVNAQRERGYLHDLASLQLFIYLFAPVLERLKCEDFETLKLESGLRLWAPLMLFRQPYEGSFPVPVKTPSSQYDEELNVNPLKSYVDQFGPLPEIFQRLGEGFSEEGEFGGLEAGSRKPVPHSAAPFYPTSPDLKIPNAESSDEDSAWYDRHSIPVGSSAAKQIGNRPVVPMASLNDICPVSLKDTDSEETESCCSNGIEDRSHHEQTLEEQIETLTQTVVKELMATDTVLASHCDLAVMRCLFSPEWSEAGAVWALRYLERRVVLLRHERQREKAEANVQSRFQHLRATLPETFFTEAGGVTGQAVEFGVLRSLSMPNLAPSQRQSSPFVNCPSTATLTTPGSNAAGPRGSQEQESEEQDLLSAAGRRKIFTVGGGACVDEKQSNSFSQKSSSSDQQSNITTGNEGQVVSTSVIPPGHSSEAASVPLELHRQFSHTADTLTDTAAVSSTIPSGTLYKRKQNVKSSLDSGSGRTGKKIGVFEIKASKNIKALILCMQINNVVSIKIE</sequence>
<proteinExistence type="predicted"/>
<feature type="compositionally biased region" description="Polar residues" evidence="1">
    <location>
        <begin position="390"/>
        <end position="413"/>
    </location>
</feature>
<name>A0A0R3T5I7_RODNA</name>
<feature type="region of interest" description="Disordered" evidence="1">
    <location>
        <begin position="390"/>
        <end position="432"/>
    </location>
</feature>
<protein>
    <submittedName>
        <fullName evidence="5">UNC80_N domain-containing protein</fullName>
    </submittedName>
</protein>
<gene>
    <name evidence="3" type="ORF">HNAJ_LOCUS2324</name>
</gene>
<dbReference type="GO" id="GO:0030424">
    <property type="term" value="C:axon"/>
    <property type="evidence" value="ECO:0007669"/>
    <property type="project" value="TreeGrafter"/>
</dbReference>
<dbReference type="PANTHER" id="PTHR31781">
    <property type="entry name" value="UNC80"/>
    <property type="match status" value="1"/>
</dbReference>
<evidence type="ECO:0000256" key="1">
    <source>
        <dbReference type="SAM" id="MobiDB-lite"/>
    </source>
</evidence>
<dbReference type="PANTHER" id="PTHR31781:SF1">
    <property type="entry name" value="PROTEIN UNC-80 HOMOLOG"/>
    <property type="match status" value="1"/>
</dbReference>
<dbReference type="AlphaFoldDB" id="A0A0R3T5I7"/>
<feature type="compositionally biased region" description="Low complexity" evidence="1">
    <location>
        <begin position="454"/>
        <end position="468"/>
    </location>
</feature>
<dbReference type="InterPro" id="IPR031542">
    <property type="entry name" value="UNC80_N"/>
</dbReference>
<evidence type="ECO:0000313" key="3">
    <source>
        <dbReference type="EMBL" id="VDN98183.1"/>
    </source>
</evidence>
<accession>A0A0R3T5I7</accession>